<dbReference type="Proteomes" id="UP001221757">
    <property type="component" value="Unassembled WGS sequence"/>
</dbReference>
<dbReference type="SUPFAM" id="SSF47336">
    <property type="entry name" value="ACP-like"/>
    <property type="match status" value="1"/>
</dbReference>
<accession>A0AAD7DRZ4</accession>
<keyword evidence="1" id="KW-0596">Phosphopantetheine</keyword>
<evidence type="ECO:0000313" key="3">
    <source>
        <dbReference type="EMBL" id="KAJ7697660.1"/>
    </source>
</evidence>
<sequence>MSLIYPLSESILNQDPHILSCVIFGCGRFQAGVLVDPKPAFKFDPSDTVKLAEFRNQNERLFPAAFKAVQGVAKPDKPFTYTAKMGVRRQAIIANYEEEIAALYDGVEQSAALDIPLLLNWNTSLILNFVCDAIHNVMAARLGDDDNMFQHGCDSLQATWIRNALLRALRDSAQLDTSKDTRNFVYEHPTIAWLADFVFAVASEMNSQDVSAESRSSAMHEMVAKYAQDLSRHASEKNSPSATEKQPALYKRQAHALVDRGLDASILDSPKLSMLEGDLVSPAFDLAGPIYQKMQRSVTHIIHNGSLEGDRGRGQEGGWKWVPRVEVDREGDPRQGRGIHRNETDSQLCGGVNGTWNTHEWVPALVQSAKVLKCIPDDSRDVSWILVHLAAAAIIDFLDAIPAARILHLTLGARCNIPGQEIGRKCKGNCKDSGYFLEISGARKFEIYLVFP</sequence>
<reference evidence="3" key="1">
    <citation type="submission" date="2023-03" db="EMBL/GenBank/DDBJ databases">
        <title>Massive genome expansion in bonnet fungi (Mycena s.s.) driven by repeated elements and novel gene families across ecological guilds.</title>
        <authorList>
            <consortium name="Lawrence Berkeley National Laboratory"/>
            <person name="Harder C.B."/>
            <person name="Miyauchi S."/>
            <person name="Viragh M."/>
            <person name="Kuo A."/>
            <person name="Thoen E."/>
            <person name="Andreopoulos B."/>
            <person name="Lu D."/>
            <person name="Skrede I."/>
            <person name="Drula E."/>
            <person name="Henrissat B."/>
            <person name="Morin E."/>
            <person name="Kohler A."/>
            <person name="Barry K."/>
            <person name="LaButti K."/>
            <person name="Morin E."/>
            <person name="Salamov A."/>
            <person name="Lipzen A."/>
            <person name="Mereny Z."/>
            <person name="Hegedus B."/>
            <person name="Baldrian P."/>
            <person name="Stursova M."/>
            <person name="Weitz H."/>
            <person name="Taylor A."/>
            <person name="Grigoriev I.V."/>
            <person name="Nagy L.G."/>
            <person name="Martin F."/>
            <person name="Kauserud H."/>
        </authorList>
    </citation>
    <scope>NUCLEOTIDE SEQUENCE</scope>
    <source>
        <strain evidence="3">CBHHK067</strain>
    </source>
</reference>
<evidence type="ECO:0000256" key="1">
    <source>
        <dbReference type="ARBA" id="ARBA00022450"/>
    </source>
</evidence>
<gene>
    <name evidence="3" type="ORF">B0H17DRAFT_1130264</name>
</gene>
<dbReference type="PANTHER" id="PTHR43439:SF2">
    <property type="entry name" value="ENZYME, PUTATIVE (JCVI)-RELATED"/>
    <property type="match status" value="1"/>
</dbReference>
<dbReference type="Gene3D" id="3.40.50.720">
    <property type="entry name" value="NAD(P)-binding Rossmann-like Domain"/>
    <property type="match status" value="1"/>
</dbReference>
<protein>
    <submittedName>
        <fullName evidence="3">Uncharacterized protein</fullName>
    </submittedName>
</protein>
<dbReference type="InterPro" id="IPR036736">
    <property type="entry name" value="ACP-like_sf"/>
</dbReference>
<proteinExistence type="predicted"/>
<evidence type="ECO:0000256" key="2">
    <source>
        <dbReference type="ARBA" id="ARBA00022553"/>
    </source>
</evidence>
<keyword evidence="4" id="KW-1185">Reference proteome</keyword>
<dbReference type="Pfam" id="PF23562">
    <property type="entry name" value="AMP-binding_C_3"/>
    <property type="match status" value="1"/>
</dbReference>
<comment type="caution">
    <text evidence="3">The sequence shown here is derived from an EMBL/GenBank/DDBJ whole genome shotgun (WGS) entry which is preliminary data.</text>
</comment>
<name>A0AAD7DRZ4_MYCRO</name>
<dbReference type="Gene3D" id="1.10.1200.10">
    <property type="entry name" value="ACP-like"/>
    <property type="match status" value="1"/>
</dbReference>
<dbReference type="InterPro" id="IPR051414">
    <property type="entry name" value="Adenylate-forming_Reductase"/>
</dbReference>
<keyword evidence="2" id="KW-0597">Phosphoprotein</keyword>
<organism evidence="3 4">
    <name type="scientific">Mycena rosella</name>
    <name type="common">Pink bonnet</name>
    <name type="synonym">Agaricus rosellus</name>
    <dbReference type="NCBI Taxonomy" id="1033263"/>
    <lineage>
        <taxon>Eukaryota</taxon>
        <taxon>Fungi</taxon>
        <taxon>Dikarya</taxon>
        <taxon>Basidiomycota</taxon>
        <taxon>Agaricomycotina</taxon>
        <taxon>Agaricomycetes</taxon>
        <taxon>Agaricomycetidae</taxon>
        <taxon>Agaricales</taxon>
        <taxon>Marasmiineae</taxon>
        <taxon>Mycenaceae</taxon>
        <taxon>Mycena</taxon>
    </lineage>
</organism>
<dbReference type="EMBL" id="JARKIE010000029">
    <property type="protein sequence ID" value="KAJ7697660.1"/>
    <property type="molecule type" value="Genomic_DNA"/>
</dbReference>
<dbReference type="PANTHER" id="PTHR43439">
    <property type="entry name" value="PHENYLACETATE-COENZYME A LIGASE"/>
    <property type="match status" value="1"/>
</dbReference>
<dbReference type="AlphaFoldDB" id="A0AAD7DRZ4"/>
<evidence type="ECO:0000313" key="4">
    <source>
        <dbReference type="Proteomes" id="UP001221757"/>
    </source>
</evidence>